<evidence type="ECO:0000256" key="3">
    <source>
        <dbReference type="ARBA" id="ARBA00023163"/>
    </source>
</evidence>
<dbReference type="GO" id="GO:0003700">
    <property type="term" value="F:DNA-binding transcription factor activity"/>
    <property type="evidence" value="ECO:0007669"/>
    <property type="project" value="InterPro"/>
</dbReference>
<dbReference type="GO" id="GO:0003677">
    <property type="term" value="F:DNA binding"/>
    <property type="evidence" value="ECO:0007669"/>
    <property type="project" value="UniProtKB-KW"/>
</dbReference>
<dbReference type="SUPFAM" id="SSF46785">
    <property type="entry name" value="Winged helix' DNA-binding domain"/>
    <property type="match status" value="1"/>
</dbReference>
<dbReference type="RefSeq" id="WP_045443282.1">
    <property type="nucleotide sequence ID" value="NZ_BBIO01000003.1"/>
</dbReference>
<keyword evidence="3" id="KW-0804">Transcription</keyword>
<feature type="domain" description="HTH arsR-type" evidence="4">
    <location>
        <begin position="1"/>
        <end position="100"/>
    </location>
</feature>
<dbReference type="InterPro" id="IPR036390">
    <property type="entry name" value="WH_DNA-bd_sf"/>
</dbReference>
<dbReference type="EMBL" id="BBIO01000003">
    <property type="protein sequence ID" value="GAK44289.1"/>
    <property type="molecule type" value="Genomic_DNA"/>
</dbReference>
<dbReference type="InterPro" id="IPR051011">
    <property type="entry name" value="Metal_resp_trans_reg"/>
</dbReference>
<dbReference type="PANTHER" id="PTHR43132:SF2">
    <property type="entry name" value="ARSENICAL RESISTANCE OPERON REPRESSOR ARSR-RELATED"/>
    <property type="match status" value="1"/>
</dbReference>
<evidence type="ECO:0000259" key="4">
    <source>
        <dbReference type="PROSITE" id="PS50987"/>
    </source>
</evidence>
<dbReference type="NCBIfam" id="NF033788">
    <property type="entry name" value="HTH_metalloreg"/>
    <property type="match status" value="1"/>
</dbReference>
<reference evidence="5 6" key="1">
    <citation type="submission" date="2014-07" db="EMBL/GenBank/DDBJ databases">
        <title>Tepidicaulis marinum gen. nov., sp. nov., a novel marine bacterium denitrifying nitrate to nitrous oxide strictly under microaerobic conditions.</title>
        <authorList>
            <person name="Takeuchi M."/>
            <person name="Yamagishi T."/>
            <person name="Kamagata Y."/>
            <person name="Oshima K."/>
            <person name="Hattori M."/>
            <person name="Katayama T."/>
            <person name="Hanada S."/>
            <person name="Tamaki H."/>
            <person name="Marumo K."/>
            <person name="Maeda H."/>
            <person name="Nedachi M."/>
            <person name="Iwasaki W."/>
            <person name="Suwa Y."/>
            <person name="Sakata S."/>
        </authorList>
    </citation>
    <scope>NUCLEOTIDE SEQUENCE [LARGE SCALE GENOMIC DNA]</scope>
    <source>
        <strain evidence="5 6">MA2</strain>
    </source>
</reference>
<gene>
    <name evidence="5" type="ORF">M2A_0788</name>
</gene>
<dbReference type="STRING" id="1333998.M2A_0788"/>
<evidence type="ECO:0000256" key="1">
    <source>
        <dbReference type="ARBA" id="ARBA00023015"/>
    </source>
</evidence>
<evidence type="ECO:0000313" key="6">
    <source>
        <dbReference type="Proteomes" id="UP000028702"/>
    </source>
</evidence>
<evidence type="ECO:0000313" key="5">
    <source>
        <dbReference type="EMBL" id="GAK44289.1"/>
    </source>
</evidence>
<protein>
    <submittedName>
        <fullName evidence="5">Regulatory protein ArsR</fullName>
    </submittedName>
</protein>
<dbReference type="eggNOG" id="COG0640">
    <property type="taxonomic scope" value="Bacteria"/>
</dbReference>
<dbReference type="SMART" id="SM00418">
    <property type="entry name" value="HTH_ARSR"/>
    <property type="match status" value="1"/>
</dbReference>
<dbReference type="PROSITE" id="PS50987">
    <property type="entry name" value="HTH_ARSR_2"/>
    <property type="match status" value="1"/>
</dbReference>
<keyword evidence="6" id="KW-1185">Reference proteome</keyword>
<evidence type="ECO:0000256" key="2">
    <source>
        <dbReference type="ARBA" id="ARBA00023125"/>
    </source>
</evidence>
<dbReference type="PANTHER" id="PTHR43132">
    <property type="entry name" value="ARSENICAL RESISTANCE OPERON REPRESSOR ARSR-RELATED"/>
    <property type="match status" value="1"/>
</dbReference>
<dbReference type="InterPro" id="IPR011991">
    <property type="entry name" value="ArsR-like_HTH"/>
</dbReference>
<sequence>MKQEDVILALGALAQETRLQVFRALVRAHSPDPAAGGLAAGALAEALGVAQPTLSFHLKELARAGLIQARREGRSIIYRAELGAMQALTQYLLEDCCGGACGSVQTLSLEKECV</sequence>
<organism evidence="5 6">
    <name type="scientific">Tepidicaulis marinus</name>
    <dbReference type="NCBI Taxonomy" id="1333998"/>
    <lineage>
        <taxon>Bacteria</taxon>
        <taxon>Pseudomonadati</taxon>
        <taxon>Pseudomonadota</taxon>
        <taxon>Alphaproteobacteria</taxon>
        <taxon>Hyphomicrobiales</taxon>
        <taxon>Parvibaculaceae</taxon>
        <taxon>Tepidicaulis</taxon>
    </lineage>
</organism>
<dbReference type="Gene3D" id="1.10.10.10">
    <property type="entry name" value="Winged helix-like DNA-binding domain superfamily/Winged helix DNA-binding domain"/>
    <property type="match status" value="1"/>
</dbReference>
<dbReference type="InterPro" id="IPR036388">
    <property type="entry name" value="WH-like_DNA-bd_sf"/>
</dbReference>
<dbReference type="AlphaFoldDB" id="A0A081B8C1"/>
<dbReference type="InterPro" id="IPR001845">
    <property type="entry name" value="HTH_ArsR_DNA-bd_dom"/>
</dbReference>
<proteinExistence type="predicted"/>
<dbReference type="Proteomes" id="UP000028702">
    <property type="component" value="Unassembled WGS sequence"/>
</dbReference>
<accession>A0A081B8C1</accession>
<comment type="caution">
    <text evidence="5">The sequence shown here is derived from an EMBL/GenBank/DDBJ whole genome shotgun (WGS) entry which is preliminary data.</text>
</comment>
<dbReference type="CDD" id="cd00090">
    <property type="entry name" value="HTH_ARSR"/>
    <property type="match status" value="1"/>
</dbReference>
<keyword evidence="2" id="KW-0238">DNA-binding</keyword>
<dbReference type="Pfam" id="PF12840">
    <property type="entry name" value="HTH_20"/>
    <property type="match status" value="1"/>
</dbReference>
<keyword evidence="1" id="KW-0805">Transcription regulation</keyword>
<name>A0A081B8C1_9HYPH</name>